<organism evidence="4 5">
    <name type="scientific">Pseudonocardia nematodicida</name>
    <dbReference type="NCBI Taxonomy" id="1206997"/>
    <lineage>
        <taxon>Bacteria</taxon>
        <taxon>Bacillati</taxon>
        <taxon>Actinomycetota</taxon>
        <taxon>Actinomycetes</taxon>
        <taxon>Pseudonocardiales</taxon>
        <taxon>Pseudonocardiaceae</taxon>
        <taxon>Pseudonocardia</taxon>
    </lineage>
</organism>
<dbReference type="Proteomes" id="UP001494902">
    <property type="component" value="Unassembled WGS sequence"/>
</dbReference>
<dbReference type="RefSeq" id="WP_349297125.1">
    <property type="nucleotide sequence ID" value="NZ_JBEDNQ010000002.1"/>
</dbReference>
<keyword evidence="5" id="KW-1185">Reference proteome</keyword>
<accession>A0ABV1K851</accession>
<evidence type="ECO:0000259" key="3">
    <source>
        <dbReference type="Pfam" id="PF01494"/>
    </source>
</evidence>
<keyword evidence="1" id="KW-0560">Oxidoreductase</keyword>
<evidence type="ECO:0000313" key="4">
    <source>
        <dbReference type="EMBL" id="MEQ3550039.1"/>
    </source>
</evidence>
<dbReference type="SUPFAM" id="SSF51905">
    <property type="entry name" value="FAD/NAD(P)-binding domain"/>
    <property type="match status" value="1"/>
</dbReference>
<sequence>MRVTVVGAGIGGLAAAAGLHAAGHEVTVRERAPGPATDGTALGIWPAAVRALDDLGLGPGLRAVSHPQASGALCRPDGTRLARIDVRGEVHLVARPDLRTLLAGTLPGDTVRYGSPVAEADLPALRDGCDLLVGADGLHGTTRTLLPGGDRVRPRRTGTVAYRGVATVTVGAGTETWGRGARFGVLPHGPDGDRANWYAVLPSADAPPSPDPAADLALLRERFGAWHDPVPRVLARIGTDGYLRHHLADLRPPRRYTDGRRVAVLGDAVHAMTPDLGQGACQALLDGIALATAVTRSADLPSALRAYDRRRRPPTRRLVRLARAVHRVAQARRGTRLRDRAVSTLSALTPSSTARPAPSPH</sequence>
<protein>
    <submittedName>
        <fullName evidence="4">FAD-dependent monooxygenase</fullName>
    </submittedName>
</protein>
<dbReference type="InterPro" id="IPR050493">
    <property type="entry name" value="FAD-dep_Monooxygenase_BioMet"/>
</dbReference>
<keyword evidence="2 4" id="KW-0503">Monooxygenase</keyword>
<dbReference type="PANTHER" id="PTHR13789">
    <property type="entry name" value="MONOOXYGENASE"/>
    <property type="match status" value="1"/>
</dbReference>
<dbReference type="InterPro" id="IPR036188">
    <property type="entry name" value="FAD/NAD-bd_sf"/>
</dbReference>
<name>A0ABV1K851_9PSEU</name>
<dbReference type="Pfam" id="PF01494">
    <property type="entry name" value="FAD_binding_3"/>
    <property type="match status" value="2"/>
</dbReference>
<evidence type="ECO:0000256" key="1">
    <source>
        <dbReference type="ARBA" id="ARBA00023002"/>
    </source>
</evidence>
<evidence type="ECO:0000256" key="2">
    <source>
        <dbReference type="ARBA" id="ARBA00023033"/>
    </source>
</evidence>
<dbReference type="PRINTS" id="PR00420">
    <property type="entry name" value="RNGMNOXGNASE"/>
</dbReference>
<proteinExistence type="predicted"/>
<dbReference type="EMBL" id="JBEDNQ010000002">
    <property type="protein sequence ID" value="MEQ3550039.1"/>
    <property type="molecule type" value="Genomic_DNA"/>
</dbReference>
<feature type="domain" description="FAD-binding" evidence="3">
    <location>
        <begin position="2"/>
        <end position="74"/>
    </location>
</feature>
<dbReference type="GO" id="GO:0004497">
    <property type="term" value="F:monooxygenase activity"/>
    <property type="evidence" value="ECO:0007669"/>
    <property type="project" value="UniProtKB-KW"/>
</dbReference>
<evidence type="ECO:0000313" key="5">
    <source>
        <dbReference type="Proteomes" id="UP001494902"/>
    </source>
</evidence>
<dbReference type="Gene3D" id="3.50.50.60">
    <property type="entry name" value="FAD/NAD(P)-binding domain"/>
    <property type="match status" value="1"/>
</dbReference>
<reference evidence="4 5" key="1">
    <citation type="submission" date="2024-03" db="EMBL/GenBank/DDBJ databases">
        <title>Draft genome sequence of Pseudonocardia nematodicida JCM 31783.</title>
        <authorList>
            <person name="Butdee W."/>
            <person name="Duangmal K."/>
        </authorList>
    </citation>
    <scope>NUCLEOTIDE SEQUENCE [LARGE SCALE GENOMIC DNA]</scope>
    <source>
        <strain evidence="4 5">JCM 31783</strain>
    </source>
</reference>
<comment type="caution">
    <text evidence="4">The sequence shown here is derived from an EMBL/GenBank/DDBJ whole genome shotgun (WGS) entry which is preliminary data.</text>
</comment>
<dbReference type="InterPro" id="IPR002938">
    <property type="entry name" value="FAD-bd"/>
</dbReference>
<dbReference type="PANTHER" id="PTHR13789:SF309">
    <property type="entry name" value="PUTATIVE (AFU_ORTHOLOGUE AFUA_6G14510)-RELATED"/>
    <property type="match status" value="1"/>
</dbReference>
<gene>
    <name evidence="4" type="ORF">WIS52_06110</name>
</gene>
<feature type="domain" description="FAD-binding" evidence="3">
    <location>
        <begin position="129"/>
        <end position="321"/>
    </location>
</feature>